<organism evidence="1 2">
    <name type="scientific">Chryseobacterium defluvii</name>
    <dbReference type="NCBI Taxonomy" id="160396"/>
    <lineage>
        <taxon>Bacteria</taxon>
        <taxon>Pseudomonadati</taxon>
        <taxon>Bacteroidota</taxon>
        <taxon>Flavobacteriia</taxon>
        <taxon>Flavobacteriales</taxon>
        <taxon>Weeksellaceae</taxon>
        <taxon>Chryseobacterium group</taxon>
        <taxon>Chryseobacterium</taxon>
    </lineage>
</organism>
<reference evidence="1 2" key="1">
    <citation type="submission" date="2020-08" db="EMBL/GenBank/DDBJ databases">
        <title>Functional genomics of gut bacteria from endangered species of beetles.</title>
        <authorList>
            <person name="Carlos-Shanley C."/>
        </authorList>
    </citation>
    <scope>NUCLEOTIDE SEQUENCE [LARGE SCALE GENOMIC DNA]</scope>
    <source>
        <strain evidence="1 2">S00151</strain>
    </source>
</reference>
<evidence type="ECO:0000313" key="1">
    <source>
        <dbReference type="EMBL" id="MBB4808193.1"/>
    </source>
</evidence>
<dbReference type="EMBL" id="JACHLE010000008">
    <property type="protein sequence ID" value="MBB4808193.1"/>
    <property type="molecule type" value="Genomic_DNA"/>
</dbReference>
<protein>
    <submittedName>
        <fullName evidence="1">Uncharacterized protein</fullName>
    </submittedName>
</protein>
<dbReference type="AlphaFoldDB" id="A0A840KL30"/>
<accession>A0A840KL30</accession>
<name>A0A840KL30_9FLAO</name>
<comment type="caution">
    <text evidence="1">The sequence shown here is derived from an EMBL/GenBank/DDBJ whole genome shotgun (WGS) entry which is preliminary data.</text>
</comment>
<dbReference type="RefSeq" id="WP_184191904.1">
    <property type="nucleotide sequence ID" value="NZ_JACHLE010000008.1"/>
</dbReference>
<evidence type="ECO:0000313" key="2">
    <source>
        <dbReference type="Proteomes" id="UP000592180"/>
    </source>
</evidence>
<dbReference type="Proteomes" id="UP000592180">
    <property type="component" value="Unassembled WGS sequence"/>
</dbReference>
<keyword evidence="2" id="KW-1185">Reference proteome</keyword>
<proteinExistence type="predicted"/>
<gene>
    <name evidence="1" type="ORF">HNP38_003534</name>
</gene>
<sequence>MKTKPTFSSESEILSGPSTMNTTLIQNLVNNYRNNQLSTINSNLSMDDARSIRFDLNVLKKFIADIESEVQKVDTNINGQDLGIRFYYAAYPSEENWDIMENQSVEPEYAGKHTLVMIPTLKMKDENDALLDYDFNPLDPSTYSQPNNIEGNAEALTLDSRENSTTSTLTEICAQNHGQLIPPADPKTETY</sequence>